<dbReference type="SMART" id="SM00530">
    <property type="entry name" value="HTH_XRE"/>
    <property type="match status" value="1"/>
</dbReference>
<feature type="domain" description="HTH cro/C1-type" evidence="1">
    <location>
        <begin position="11"/>
        <end position="66"/>
    </location>
</feature>
<dbReference type="SUPFAM" id="SSF47413">
    <property type="entry name" value="lambda repressor-like DNA-binding domains"/>
    <property type="match status" value="1"/>
</dbReference>
<gene>
    <name evidence="2" type="ORF">ACFPZN_32655</name>
</gene>
<dbReference type="Pfam" id="PF13560">
    <property type="entry name" value="HTH_31"/>
    <property type="match status" value="1"/>
</dbReference>
<dbReference type="EMBL" id="JBHSON010000053">
    <property type="protein sequence ID" value="MFC5750402.1"/>
    <property type="molecule type" value="Genomic_DNA"/>
</dbReference>
<evidence type="ECO:0000313" key="2">
    <source>
        <dbReference type="EMBL" id="MFC5750402.1"/>
    </source>
</evidence>
<sequence>MAEHQEVGHRVAYWRTRRGMTRKHFADLVDRSVSWVEKVEAGDRRLVRLPMIQKVAEALQVDWRILVDESEAEEATRLPDAAEIQAIKTALARYEMQSQPSGLDGAPDLGSLAQHVEYVQEAFLASDFAVVGTALPKLIRDCQHAVRLHRGADRCEAASLLVMVYKVTSSTLHKFGSHELAWLAADRAVLTADIAGDPVSLARAARCAGRALMSNGLPGEALDLIKRTTARLESTVATASRELLCLVGMMCLAGEIAAAREGDADTAKTMHDKADAVADRLGVDFNDRTTAFGKANVALHRVSSLVRLGDGRAALVLAESLNTAALARLPRERRVNHLLDVAQAHRQCGDAGRAVAALREADATAPQEIRRRPVARDLIAELSATTTDPEVSSRLRQLAANAGLSL</sequence>
<organism evidence="2 3">
    <name type="scientific">Actinomadura rugatobispora</name>
    <dbReference type="NCBI Taxonomy" id="1994"/>
    <lineage>
        <taxon>Bacteria</taxon>
        <taxon>Bacillati</taxon>
        <taxon>Actinomycetota</taxon>
        <taxon>Actinomycetes</taxon>
        <taxon>Streptosporangiales</taxon>
        <taxon>Thermomonosporaceae</taxon>
        <taxon>Actinomadura</taxon>
    </lineage>
</organism>
<proteinExistence type="predicted"/>
<protein>
    <submittedName>
        <fullName evidence="2">Helix-turn-helix domain-containing protein</fullName>
    </submittedName>
</protein>
<dbReference type="PROSITE" id="PS50943">
    <property type="entry name" value="HTH_CROC1"/>
    <property type="match status" value="1"/>
</dbReference>
<reference evidence="3" key="1">
    <citation type="journal article" date="2019" name="Int. J. Syst. Evol. Microbiol.">
        <title>The Global Catalogue of Microorganisms (GCM) 10K type strain sequencing project: providing services to taxonomists for standard genome sequencing and annotation.</title>
        <authorList>
            <consortium name="The Broad Institute Genomics Platform"/>
            <consortium name="The Broad Institute Genome Sequencing Center for Infectious Disease"/>
            <person name="Wu L."/>
            <person name="Ma J."/>
        </authorList>
    </citation>
    <scope>NUCLEOTIDE SEQUENCE [LARGE SCALE GENOMIC DNA]</scope>
    <source>
        <strain evidence="3">KCTC 42087</strain>
    </source>
</reference>
<name>A0ABW1A6T7_9ACTN</name>
<keyword evidence="3" id="KW-1185">Reference proteome</keyword>
<dbReference type="InterPro" id="IPR001387">
    <property type="entry name" value="Cro/C1-type_HTH"/>
</dbReference>
<dbReference type="Gene3D" id="1.10.260.40">
    <property type="entry name" value="lambda repressor-like DNA-binding domains"/>
    <property type="match status" value="1"/>
</dbReference>
<evidence type="ECO:0000259" key="1">
    <source>
        <dbReference type="PROSITE" id="PS50943"/>
    </source>
</evidence>
<dbReference type="InterPro" id="IPR010982">
    <property type="entry name" value="Lambda_DNA-bd_dom_sf"/>
</dbReference>
<dbReference type="CDD" id="cd00093">
    <property type="entry name" value="HTH_XRE"/>
    <property type="match status" value="1"/>
</dbReference>
<dbReference type="Proteomes" id="UP001596074">
    <property type="component" value="Unassembled WGS sequence"/>
</dbReference>
<comment type="caution">
    <text evidence="2">The sequence shown here is derived from an EMBL/GenBank/DDBJ whole genome shotgun (WGS) entry which is preliminary data.</text>
</comment>
<evidence type="ECO:0000313" key="3">
    <source>
        <dbReference type="Proteomes" id="UP001596074"/>
    </source>
</evidence>
<accession>A0ABW1A6T7</accession>
<dbReference type="RefSeq" id="WP_378286140.1">
    <property type="nucleotide sequence ID" value="NZ_JBHSON010000053.1"/>
</dbReference>